<keyword evidence="1" id="KW-0521">NADP</keyword>
<name>A0A0E0A6J9_9ORYZ</name>
<feature type="compositionally biased region" description="Basic and acidic residues" evidence="3">
    <location>
        <begin position="132"/>
        <end position="166"/>
    </location>
</feature>
<dbReference type="InterPro" id="IPR011032">
    <property type="entry name" value="GroES-like_sf"/>
</dbReference>
<evidence type="ECO:0000256" key="3">
    <source>
        <dbReference type="SAM" id="MobiDB-lite"/>
    </source>
</evidence>
<dbReference type="EnsemblPlants" id="OGLUM06G07210.1">
    <property type="protein sequence ID" value="OGLUM06G07210.1"/>
    <property type="gene ID" value="OGLUM06G07210"/>
</dbReference>
<proteinExistence type="predicted"/>
<dbReference type="AlphaFoldDB" id="A0A0E0A6J9"/>
<evidence type="ECO:0000259" key="4">
    <source>
        <dbReference type="Pfam" id="PF08240"/>
    </source>
</evidence>
<evidence type="ECO:0000256" key="1">
    <source>
        <dbReference type="ARBA" id="ARBA00022857"/>
    </source>
</evidence>
<evidence type="ECO:0000313" key="5">
    <source>
        <dbReference type="EnsemblPlants" id="OGLUM06G07210.1"/>
    </source>
</evidence>
<keyword evidence="2" id="KW-0560">Oxidoreductase</keyword>
<dbReference type="GO" id="GO:0070402">
    <property type="term" value="F:NADPH binding"/>
    <property type="evidence" value="ECO:0007669"/>
    <property type="project" value="TreeGrafter"/>
</dbReference>
<dbReference type="Pfam" id="PF08240">
    <property type="entry name" value="ADH_N"/>
    <property type="match status" value="1"/>
</dbReference>
<dbReference type="PANTHER" id="PTHR48106:SF8">
    <property type="entry name" value="OS02G0805600 PROTEIN"/>
    <property type="match status" value="1"/>
</dbReference>
<accession>A0A0E0A6J9</accession>
<keyword evidence="6" id="KW-1185">Reference proteome</keyword>
<dbReference type="STRING" id="40148.A0A0E0A6J9"/>
<feature type="region of interest" description="Disordered" evidence="3">
    <location>
        <begin position="128"/>
        <end position="175"/>
    </location>
</feature>
<dbReference type="Gene3D" id="3.90.180.10">
    <property type="entry name" value="Medium-chain alcohol dehydrogenases, catalytic domain"/>
    <property type="match status" value="1"/>
</dbReference>
<evidence type="ECO:0000256" key="2">
    <source>
        <dbReference type="ARBA" id="ARBA00023002"/>
    </source>
</evidence>
<dbReference type="eggNOG" id="KOG1198">
    <property type="taxonomic scope" value="Eukaryota"/>
</dbReference>
<protein>
    <recommendedName>
        <fullName evidence="4">Alcohol dehydrogenase-like N-terminal domain-containing protein</fullName>
    </recommendedName>
</protein>
<dbReference type="PANTHER" id="PTHR48106">
    <property type="entry name" value="QUINONE OXIDOREDUCTASE PIG3-RELATED"/>
    <property type="match status" value="1"/>
</dbReference>
<reference evidence="5" key="1">
    <citation type="submission" date="2015-04" db="UniProtKB">
        <authorList>
            <consortium name="EnsemblPlants"/>
        </authorList>
    </citation>
    <scope>IDENTIFICATION</scope>
</reference>
<dbReference type="Proteomes" id="UP000026961">
    <property type="component" value="Chromosome 6"/>
</dbReference>
<sequence>MGGAGGAGRGGRPPAAGEGKVLVKVSAAGVNRADTVQHQGRYPAPPSAFPYSGLECSGTILGLGPNVCALLSGGKYAEKVVVLAGQLLLVPEGVSLTDAAGLLEDVAEIAQVMMLNYVLNTTATPESLLARRRSDPRRPPRERGRKEKGAARREKEQEGGERKRDDGEGESPMCHVNATWNEDQSWHRGLVSRGESMLHPPVEPHKLRATSWAFTLPKLELQAHATEPGELLGTVAHEAPRVQVLDDMRDAHGDFVNLFSVVDEEPRIQVLDDMRDAHSDFVNLKSFGDVYRGRFDQPNPIAAKYAVYLCHVGRAE</sequence>
<dbReference type="HOGENOM" id="CLU_881023_0_0_1"/>
<dbReference type="GO" id="GO:0016651">
    <property type="term" value="F:oxidoreductase activity, acting on NAD(P)H"/>
    <property type="evidence" value="ECO:0007669"/>
    <property type="project" value="TreeGrafter"/>
</dbReference>
<reference evidence="5" key="2">
    <citation type="submission" date="2018-05" db="EMBL/GenBank/DDBJ databases">
        <title>OgluRS3 (Oryza glumaepatula Reference Sequence Version 3).</title>
        <authorList>
            <person name="Zhang J."/>
            <person name="Kudrna D."/>
            <person name="Lee S."/>
            <person name="Talag J."/>
            <person name="Welchert J."/>
            <person name="Wing R.A."/>
        </authorList>
    </citation>
    <scope>NUCLEOTIDE SEQUENCE [LARGE SCALE GENOMIC DNA]</scope>
</reference>
<dbReference type="SUPFAM" id="SSF50129">
    <property type="entry name" value="GroES-like"/>
    <property type="match status" value="1"/>
</dbReference>
<feature type="domain" description="Alcohol dehydrogenase-like N-terminal" evidence="4">
    <location>
        <begin position="17"/>
        <end position="74"/>
    </location>
</feature>
<evidence type="ECO:0000313" key="6">
    <source>
        <dbReference type="Proteomes" id="UP000026961"/>
    </source>
</evidence>
<dbReference type="InterPro" id="IPR013154">
    <property type="entry name" value="ADH-like_N"/>
</dbReference>
<dbReference type="Gramene" id="OGLUM06G07210.1">
    <property type="protein sequence ID" value="OGLUM06G07210.1"/>
    <property type="gene ID" value="OGLUM06G07210"/>
</dbReference>
<organism evidence="5">
    <name type="scientific">Oryza glumipatula</name>
    <dbReference type="NCBI Taxonomy" id="40148"/>
    <lineage>
        <taxon>Eukaryota</taxon>
        <taxon>Viridiplantae</taxon>
        <taxon>Streptophyta</taxon>
        <taxon>Embryophyta</taxon>
        <taxon>Tracheophyta</taxon>
        <taxon>Spermatophyta</taxon>
        <taxon>Magnoliopsida</taxon>
        <taxon>Liliopsida</taxon>
        <taxon>Poales</taxon>
        <taxon>Poaceae</taxon>
        <taxon>BOP clade</taxon>
        <taxon>Oryzoideae</taxon>
        <taxon>Oryzeae</taxon>
        <taxon>Oryzinae</taxon>
        <taxon>Oryza</taxon>
    </lineage>
</organism>